<feature type="transmembrane region" description="Helical" evidence="2">
    <location>
        <begin position="331"/>
        <end position="351"/>
    </location>
</feature>
<dbReference type="PANTHER" id="PTHR31325">
    <property type="entry name" value="OS01G0798800 PROTEIN-RELATED"/>
    <property type="match status" value="1"/>
</dbReference>
<organism evidence="4 5">
    <name type="scientific">Castanea mollissima</name>
    <name type="common">Chinese chestnut</name>
    <dbReference type="NCBI Taxonomy" id="60419"/>
    <lineage>
        <taxon>Eukaryota</taxon>
        <taxon>Viridiplantae</taxon>
        <taxon>Streptophyta</taxon>
        <taxon>Embryophyta</taxon>
        <taxon>Tracheophyta</taxon>
        <taxon>Spermatophyta</taxon>
        <taxon>Magnoliopsida</taxon>
        <taxon>eudicotyledons</taxon>
        <taxon>Gunneridae</taxon>
        <taxon>Pentapetalae</taxon>
        <taxon>rosids</taxon>
        <taxon>fabids</taxon>
        <taxon>Fagales</taxon>
        <taxon>Fagaceae</taxon>
        <taxon>Castanea</taxon>
    </lineage>
</organism>
<dbReference type="AlphaFoldDB" id="A0A8J4V534"/>
<feature type="transmembrane region" description="Helical" evidence="2">
    <location>
        <begin position="115"/>
        <end position="135"/>
    </location>
</feature>
<accession>A0A8J4V534</accession>
<keyword evidence="2" id="KW-1133">Transmembrane helix</keyword>
<dbReference type="Proteomes" id="UP000737018">
    <property type="component" value="Unassembled WGS sequence"/>
</dbReference>
<evidence type="ECO:0000313" key="4">
    <source>
        <dbReference type="EMBL" id="KAF3948688.1"/>
    </source>
</evidence>
<dbReference type="EMBL" id="JRKL02006610">
    <property type="protein sequence ID" value="KAF3948688.1"/>
    <property type="molecule type" value="Genomic_DNA"/>
</dbReference>
<feature type="transmembrane region" description="Helical" evidence="2">
    <location>
        <begin position="16"/>
        <end position="35"/>
    </location>
</feature>
<dbReference type="Pfam" id="PF04578">
    <property type="entry name" value="DUF594"/>
    <property type="match status" value="1"/>
</dbReference>
<dbReference type="InterPro" id="IPR025315">
    <property type="entry name" value="DUF4220"/>
</dbReference>
<evidence type="ECO:0000256" key="2">
    <source>
        <dbReference type="SAM" id="Phobius"/>
    </source>
</evidence>
<dbReference type="InterPro" id="IPR007658">
    <property type="entry name" value="DUF594"/>
</dbReference>
<feature type="domain" description="DUF4220" evidence="3">
    <location>
        <begin position="52"/>
        <end position="448"/>
    </location>
</feature>
<sequence length="821" mass="94397">MINPIPDRLKGVWDEWNIRGIILVSLSLQTILILFAPFRKRIPKKPVMLLIWSSYLLADWAASFAIGHIANSQVPDSKNPYTDDKGCHLVNKNSMICHGTNVNKGDESHENADLLAFWAPFLLLHLGGPDPITAFSLEDNELWLRHLFSLLVQVVVTGYVFLLTLPENKLLVPTSLMFLAGIIKYFERTRALFGASLDRFRESMLKAPDSGPNYAKLMEEYTSKKEAGLPTRIEMTPEPGKDSKPANKAENTDQAKKPTELHVVRYAYKQFQILKGLIVELIFSFSERNESREFFLGIDAEHALKIIDLELNFIYEALYTKVVVVHSTIGYIFRAISVGSVVAACVKFHYMNKHCFTKFDVNVTYALLIGAICLDFIALLMLISSYWTMAAININKRTDILVLIAQKYLNMKKISWFEDPENKEKVLGTFILFRRWSESVSSFNLVSYCLRLRPYPLEENSNLFKKGCRYLGPIFECCLPYIYKVIGKVTDYLGAREFINEWWYVSSRRLPRKLWEFVFAELRGKSEDAKDLETTKRICSARGAYVIQEGQWNGDDAQVYQKITEEYIENVTFDESLLLWHVATELCFQDTQEEKKQAVNPCYRFIWLWLKHVVTLCYQNTCWLCHVVATQLCCKADKKDAIQDNGFEKKDYIQFSKLLSDYMVYLLVMRPTMMSAVAGIGQIRFRDTCAEAEKFFSRRNLEKGQVTEACKNLLDVDTKVKPVHVKGDRSKSILFDACMLAKELKKLDHNNNDDKWKIISKVWVEMLSYAATHCRPATHAQQVSKGGQLISFVWLLMAHFGLGEQFQINEGHARAKLIVGK</sequence>
<dbReference type="Pfam" id="PF13968">
    <property type="entry name" value="DUF4220"/>
    <property type="match status" value="1"/>
</dbReference>
<keyword evidence="2" id="KW-0472">Membrane</keyword>
<evidence type="ECO:0000256" key="1">
    <source>
        <dbReference type="SAM" id="MobiDB-lite"/>
    </source>
</evidence>
<protein>
    <recommendedName>
        <fullName evidence="3">DUF4220 domain-containing protein</fullName>
    </recommendedName>
</protein>
<feature type="transmembrane region" description="Helical" evidence="2">
    <location>
        <begin position="47"/>
        <end position="70"/>
    </location>
</feature>
<keyword evidence="5" id="KW-1185">Reference proteome</keyword>
<feature type="compositionally biased region" description="Basic and acidic residues" evidence="1">
    <location>
        <begin position="239"/>
        <end position="254"/>
    </location>
</feature>
<proteinExistence type="predicted"/>
<comment type="caution">
    <text evidence="4">The sequence shown here is derived from an EMBL/GenBank/DDBJ whole genome shotgun (WGS) entry which is preliminary data.</text>
</comment>
<dbReference type="OrthoDB" id="1689146at2759"/>
<reference evidence="4" key="1">
    <citation type="submission" date="2020-03" db="EMBL/GenBank/DDBJ databases">
        <title>Castanea mollissima Vanexum genome sequencing.</title>
        <authorList>
            <person name="Staton M."/>
        </authorList>
    </citation>
    <scope>NUCLEOTIDE SEQUENCE</scope>
    <source>
        <tissue evidence="4">Leaf</tissue>
    </source>
</reference>
<feature type="region of interest" description="Disordered" evidence="1">
    <location>
        <begin position="232"/>
        <end position="254"/>
    </location>
</feature>
<gene>
    <name evidence="4" type="ORF">CMV_025344</name>
</gene>
<name>A0A8J4V534_9ROSI</name>
<evidence type="ECO:0000313" key="5">
    <source>
        <dbReference type="Proteomes" id="UP000737018"/>
    </source>
</evidence>
<feature type="transmembrane region" description="Helical" evidence="2">
    <location>
        <begin position="363"/>
        <end position="387"/>
    </location>
</feature>
<evidence type="ECO:0000259" key="3">
    <source>
        <dbReference type="Pfam" id="PF13968"/>
    </source>
</evidence>
<feature type="transmembrane region" description="Helical" evidence="2">
    <location>
        <begin position="147"/>
        <end position="164"/>
    </location>
</feature>
<keyword evidence="2" id="KW-0812">Transmembrane</keyword>